<dbReference type="EMBL" id="JABXXO010000009">
    <property type="protein sequence ID" value="KAF7771033.1"/>
    <property type="molecule type" value="Genomic_DNA"/>
</dbReference>
<proteinExistence type="predicted"/>
<organism evidence="1 2">
    <name type="scientific">Agaricus bisporus var. burnettii</name>
    <dbReference type="NCBI Taxonomy" id="192524"/>
    <lineage>
        <taxon>Eukaryota</taxon>
        <taxon>Fungi</taxon>
        <taxon>Dikarya</taxon>
        <taxon>Basidiomycota</taxon>
        <taxon>Agaricomycotina</taxon>
        <taxon>Agaricomycetes</taxon>
        <taxon>Agaricomycetidae</taxon>
        <taxon>Agaricales</taxon>
        <taxon>Agaricineae</taxon>
        <taxon>Agaricaceae</taxon>
        <taxon>Agaricus</taxon>
    </lineage>
</organism>
<comment type="caution">
    <text evidence="1">The sequence shown here is derived from an EMBL/GenBank/DDBJ whole genome shotgun (WGS) entry which is preliminary data.</text>
</comment>
<gene>
    <name evidence="1" type="ORF">Agabi119p4_7007</name>
</gene>
<protein>
    <submittedName>
        <fullName evidence="1">Uncharacterized protein</fullName>
    </submittedName>
</protein>
<evidence type="ECO:0000313" key="1">
    <source>
        <dbReference type="EMBL" id="KAF7771033.1"/>
    </source>
</evidence>
<dbReference type="Proteomes" id="UP000629468">
    <property type="component" value="Unassembled WGS sequence"/>
</dbReference>
<dbReference type="AlphaFoldDB" id="A0A8H7KE29"/>
<accession>A0A8H7KE29</accession>
<name>A0A8H7KE29_AGABI</name>
<evidence type="ECO:0000313" key="2">
    <source>
        <dbReference type="Proteomes" id="UP000629468"/>
    </source>
</evidence>
<reference evidence="1 2" key="1">
    <citation type="journal article" name="Sci. Rep.">
        <title>Telomere-to-telomere assembled and centromere annotated genomes of the two main subspecies of the button mushroom Agaricus bisporus reveal especially polymorphic chromosome ends.</title>
        <authorList>
            <person name="Sonnenberg A.S.M."/>
            <person name="Sedaghat-Telgerd N."/>
            <person name="Lavrijssen B."/>
            <person name="Ohm R.A."/>
            <person name="Hendrickx P.M."/>
            <person name="Scholtmeijer K."/>
            <person name="Baars J.J.P."/>
            <person name="van Peer A."/>
        </authorList>
    </citation>
    <scope>NUCLEOTIDE SEQUENCE [LARGE SCALE GENOMIC DNA]</scope>
    <source>
        <strain evidence="1 2">H119_p4</strain>
    </source>
</reference>
<sequence>MRPGRLKEHKFSKNCRRGPLISAYIRNMNEIALQYTLWKIHEDRPLYDPRERSIDGRGDRHSRIEYPVRLTARRISSPLVSPQLEDQNRTSRYYHNSAVTPPIHTGQIYLRLEESHWSLKTEFPYQENRHTPRNKEDDGTMPKDLASLWNFVARFIIVLNNGEDLNKGRVEDDDRLTINAYPKYLSCKQKLEDMGPDVVKPGISSSFNDTEQQETLIL</sequence>